<dbReference type="OrthoDB" id="187171at2759"/>
<feature type="non-terminal residue" evidence="10">
    <location>
        <position position="269"/>
    </location>
</feature>
<feature type="transmembrane region" description="Helical" evidence="9">
    <location>
        <begin position="121"/>
        <end position="139"/>
    </location>
</feature>
<feature type="binding site" evidence="8">
    <location>
        <position position="208"/>
    </location>
    <ligand>
        <name>Zn(2+)</name>
        <dbReference type="ChEBI" id="CHEBI:29105"/>
        <note>catalytic</note>
    </ligand>
</feature>
<dbReference type="GO" id="GO:0046872">
    <property type="term" value="F:metal ion binding"/>
    <property type="evidence" value="ECO:0007669"/>
    <property type="project" value="UniProtKB-KW"/>
</dbReference>
<gene>
    <name evidence="10" type="ORF">X975_17708</name>
</gene>
<feature type="transmembrane region" description="Helical" evidence="9">
    <location>
        <begin position="210"/>
        <end position="229"/>
    </location>
</feature>
<keyword evidence="4 9" id="KW-0378">Hydrolase</keyword>
<dbReference type="GO" id="GO:0016020">
    <property type="term" value="C:membrane"/>
    <property type="evidence" value="ECO:0007669"/>
    <property type="project" value="UniProtKB-SubCell"/>
</dbReference>
<sequence length="269" mass="30903">MSISPWALRRGTSPVDWCEGNYLISPMIAEFVNTISNILFFVFPPLLIGLFREYAQYVNRGVYLIWALLLTVGLTSAYFHATLSLVGQLLDEVAILWLLMAAFALWLPRRYFAFGIKERKTFQIWMLVLCCGATCLACLHPVLNAFALMGLGIPSTALLIAEIRRCRNLRVVKLGYRCAWVWIAAVICWINDRLFCEIWSKLNFPYLHGAWHILIAIAAYTACVLFAYFDACDTVPEQLPVMRFWPSDRFELGVPYIILRNARKDFQKI</sequence>
<comment type="function">
    <text evidence="9">Hydrolyzes the sphingolipid ceramide into sphingosine and free fatty acid.</text>
</comment>
<dbReference type="OMA" id="FWHILIF"/>
<keyword evidence="11" id="KW-1185">Reference proteome</keyword>
<dbReference type="PANTHER" id="PTHR46139:SF3">
    <property type="entry name" value="ALKALINE CERAMIDASE"/>
    <property type="match status" value="1"/>
</dbReference>
<keyword evidence="9" id="KW-0443">Lipid metabolism</keyword>
<feature type="binding site" evidence="7">
    <location>
        <position position="17"/>
    </location>
    <ligand>
        <name>Ca(2+)</name>
        <dbReference type="ChEBI" id="CHEBI:29108"/>
    </ligand>
</feature>
<dbReference type="AlphaFoldDB" id="A0A087SZP1"/>
<feature type="binding site" evidence="7">
    <location>
        <position position="16"/>
    </location>
    <ligand>
        <name>Ca(2+)</name>
        <dbReference type="ChEBI" id="CHEBI:29108"/>
    </ligand>
</feature>
<evidence type="ECO:0000256" key="3">
    <source>
        <dbReference type="ARBA" id="ARBA00022692"/>
    </source>
</evidence>
<comment type="cofactor">
    <cofactor evidence="8">
        <name>Zn(2+)</name>
        <dbReference type="ChEBI" id="CHEBI:29105"/>
    </cofactor>
</comment>
<comment type="caution">
    <text evidence="9">Lacks conserved residue(s) required for the propagation of feature annotation.</text>
</comment>
<protein>
    <recommendedName>
        <fullName evidence="9">Alkaline ceramidase</fullName>
        <ecNumber evidence="9">3.5.1.-</ecNumber>
    </recommendedName>
</protein>
<dbReference type="STRING" id="407821.A0A087SZP1"/>
<evidence type="ECO:0000256" key="1">
    <source>
        <dbReference type="ARBA" id="ARBA00004141"/>
    </source>
</evidence>
<name>A0A087SZP1_STEMI</name>
<keyword evidence="5 9" id="KW-1133">Transmembrane helix</keyword>
<feature type="binding site" evidence="7">
    <location>
        <position position="19"/>
    </location>
    <ligand>
        <name>Ca(2+)</name>
        <dbReference type="ChEBI" id="CHEBI:29108"/>
    </ligand>
</feature>
<keyword evidence="6 9" id="KW-0472">Membrane</keyword>
<dbReference type="Pfam" id="PF05875">
    <property type="entry name" value="Ceramidase"/>
    <property type="match status" value="1"/>
</dbReference>
<evidence type="ECO:0000256" key="6">
    <source>
        <dbReference type="ARBA" id="ARBA00023136"/>
    </source>
</evidence>
<evidence type="ECO:0000256" key="5">
    <source>
        <dbReference type="ARBA" id="ARBA00022989"/>
    </source>
</evidence>
<evidence type="ECO:0000256" key="7">
    <source>
        <dbReference type="PIRSR" id="PIRSR608901-1"/>
    </source>
</evidence>
<feature type="transmembrane region" description="Helical" evidence="9">
    <location>
        <begin position="31"/>
        <end position="51"/>
    </location>
</feature>
<comment type="similarity">
    <text evidence="2 9">Belongs to the alkaline ceramidase family.</text>
</comment>
<feature type="binding site" evidence="7">
    <location>
        <position position="21"/>
    </location>
    <ligand>
        <name>Ca(2+)</name>
        <dbReference type="ChEBI" id="CHEBI:29108"/>
    </ligand>
</feature>
<dbReference type="PANTHER" id="PTHR46139">
    <property type="entry name" value="ALKALINE CERAMIDASE"/>
    <property type="match status" value="1"/>
</dbReference>
<dbReference type="EMBL" id="KK112700">
    <property type="protein sequence ID" value="KFM58330.1"/>
    <property type="molecule type" value="Genomic_DNA"/>
</dbReference>
<evidence type="ECO:0000256" key="2">
    <source>
        <dbReference type="ARBA" id="ARBA00009780"/>
    </source>
</evidence>
<feature type="binding site" evidence="7">
    <location>
        <position position="30"/>
    </location>
    <ligand>
        <name>Ca(2+)</name>
        <dbReference type="ChEBI" id="CHEBI:29108"/>
    </ligand>
</feature>
<feature type="binding site" evidence="8">
    <location>
        <position position="80"/>
    </location>
    <ligand>
        <name>Zn(2+)</name>
        <dbReference type="ChEBI" id="CHEBI:29105"/>
        <note>catalytic</note>
    </ligand>
</feature>
<feature type="transmembrane region" description="Helical" evidence="9">
    <location>
        <begin position="63"/>
        <end position="81"/>
    </location>
</feature>
<dbReference type="GO" id="GO:0046514">
    <property type="term" value="P:ceramide catabolic process"/>
    <property type="evidence" value="ECO:0007669"/>
    <property type="project" value="TreeGrafter"/>
</dbReference>
<dbReference type="InterPro" id="IPR008901">
    <property type="entry name" value="ACER"/>
</dbReference>
<evidence type="ECO:0000313" key="10">
    <source>
        <dbReference type="EMBL" id="KFM58330.1"/>
    </source>
</evidence>
<accession>A0A087SZP1</accession>
<organism evidence="10 11">
    <name type="scientific">Stegodyphus mimosarum</name>
    <name type="common">African social velvet spider</name>
    <dbReference type="NCBI Taxonomy" id="407821"/>
    <lineage>
        <taxon>Eukaryota</taxon>
        <taxon>Metazoa</taxon>
        <taxon>Ecdysozoa</taxon>
        <taxon>Arthropoda</taxon>
        <taxon>Chelicerata</taxon>
        <taxon>Arachnida</taxon>
        <taxon>Araneae</taxon>
        <taxon>Araneomorphae</taxon>
        <taxon>Entelegynae</taxon>
        <taxon>Eresoidea</taxon>
        <taxon>Eresidae</taxon>
        <taxon>Stegodyphus</taxon>
    </lineage>
</organism>
<evidence type="ECO:0000256" key="9">
    <source>
        <dbReference type="RuleBase" id="RU364079"/>
    </source>
</evidence>
<keyword evidence="7" id="KW-0479">Metal-binding</keyword>
<proteinExistence type="inferred from homology"/>
<dbReference type="EC" id="3.5.1.-" evidence="9"/>
<evidence type="ECO:0000256" key="8">
    <source>
        <dbReference type="PIRSR" id="PIRSR608901-2"/>
    </source>
</evidence>
<dbReference type="Proteomes" id="UP000054359">
    <property type="component" value="Unassembled WGS sequence"/>
</dbReference>
<keyword evidence="3 9" id="KW-0812">Transmembrane</keyword>
<comment type="subcellular location">
    <subcellularLocation>
        <location evidence="1">Membrane</location>
        <topology evidence="1">Multi-pass membrane protein</topology>
    </subcellularLocation>
</comment>
<feature type="binding site" evidence="8">
    <location>
        <position position="212"/>
    </location>
    <ligand>
        <name>Zn(2+)</name>
        <dbReference type="ChEBI" id="CHEBI:29105"/>
        <note>catalytic</note>
    </ligand>
</feature>
<evidence type="ECO:0000256" key="4">
    <source>
        <dbReference type="ARBA" id="ARBA00022801"/>
    </source>
</evidence>
<evidence type="ECO:0000313" key="11">
    <source>
        <dbReference type="Proteomes" id="UP000054359"/>
    </source>
</evidence>
<feature type="transmembrane region" description="Helical" evidence="9">
    <location>
        <begin position="93"/>
        <end position="109"/>
    </location>
</feature>
<reference evidence="10 11" key="1">
    <citation type="submission" date="2013-11" db="EMBL/GenBank/DDBJ databases">
        <title>Genome sequencing of Stegodyphus mimosarum.</title>
        <authorList>
            <person name="Bechsgaard J."/>
        </authorList>
    </citation>
    <scope>NUCLEOTIDE SEQUENCE [LARGE SCALE GENOMIC DNA]</scope>
</reference>
<keyword evidence="8" id="KW-0862">Zinc</keyword>
<keyword evidence="7" id="KW-0106">Calcium</keyword>
<dbReference type="GO" id="GO:0016811">
    <property type="term" value="F:hydrolase activity, acting on carbon-nitrogen (but not peptide) bonds, in linear amides"/>
    <property type="evidence" value="ECO:0007669"/>
    <property type="project" value="InterPro"/>
</dbReference>